<dbReference type="SUPFAM" id="SSF47413">
    <property type="entry name" value="lambda repressor-like DNA-binding domains"/>
    <property type="match status" value="1"/>
</dbReference>
<comment type="caution">
    <text evidence="3">The sequence shown here is derived from an EMBL/GenBank/DDBJ whole genome shotgun (WGS) entry which is preliminary data.</text>
</comment>
<evidence type="ECO:0000256" key="1">
    <source>
        <dbReference type="ARBA" id="ARBA00023125"/>
    </source>
</evidence>
<dbReference type="RefSeq" id="WP_184313847.1">
    <property type="nucleotide sequence ID" value="NZ_JACHEN010000056.1"/>
</dbReference>
<dbReference type="PANTHER" id="PTHR46558">
    <property type="entry name" value="TRACRIPTIONAL REGULATORY PROTEIN-RELATED-RELATED"/>
    <property type="match status" value="1"/>
</dbReference>
<dbReference type="CDD" id="cd00093">
    <property type="entry name" value="HTH_XRE"/>
    <property type="match status" value="1"/>
</dbReference>
<evidence type="ECO:0000259" key="2">
    <source>
        <dbReference type="PROSITE" id="PS50943"/>
    </source>
</evidence>
<dbReference type="SMART" id="SM00530">
    <property type="entry name" value="HTH_XRE"/>
    <property type="match status" value="1"/>
</dbReference>
<protein>
    <submittedName>
        <fullName evidence="3">Transcriptional regulator with XRE-family HTH domain</fullName>
    </submittedName>
</protein>
<dbReference type="SUPFAM" id="SSF51306">
    <property type="entry name" value="LexA/Signal peptidase"/>
    <property type="match status" value="1"/>
</dbReference>
<evidence type="ECO:0000313" key="3">
    <source>
        <dbReference type="EMBL" id="MBB6218926.1"/>
    </source>
</evidence>
<dbReference type="GO" id="GO:0003677">
    <property type="term" value="F:DNA binding"/>
    <property type="evidence" value="ECO:0007669"/>
    <property type="project" value="UniProtKB-KW"/>
</dbReference>
<dbReference type="Pfam" id="PF00717">
    <property type="entry name" value="Peptidase_S24"/>
    <property type="match status" value="1"/>
</dbReference>
<dbReference type="AlphaFoldDB" id="A0A841KYR4"/>
<sequence length="230" mass="26478">MSRVGEKLKAERLKKGMTPKQLGKKCGVTESFIVDIETGKKIVNEKLLSQISKALGVNLEEDMVLEAPTEEERAQGESQPKPVKSVEVVPQRRIEVVPLDQWEDALSNIIKKVPIYDIEMKEIKGYRNFPIIERKVEGFHPDKLIYIDIPDDTMGQYRMRRGDRALIYLNHEFMNGAFQLVEYEGRRRLRKLKKIEGNKVQLVDGEGQGVTKEMKALKIIGRVIRVEIDF</sequence>
<gene>
    <name evidence="3" type="ORF">HNQ80_005103</name>
</gene>
<dbReference type="InterPro" id="IPR001387">
    <property type="entry name" value="Cro/C1-type_HTH"/>
</dbReference>
<dbReference type="InterPro" id="IPR036286">
    <property type="entry name" value="LexA/Signal_pep-like_sf"/>
</dbReference>
<dbReference type="Pfam" id="PF01381">
    <property type="entry name" value="HTH_3"/>
    <property type="match status" value="1"/>
</dbReference>
<accession>A0A841KYR4</accession>
<organism evidence="3 4">
    <name type="scientific">Anaerosolibacter carboniphilus</name>
    <dbReference type="NCBI Taxonomy" id="1417629"/>
    <lineage>
        <taxon>Bacteria</taxon>
        <taxon>Bacillati</taxon>
        <taxon>Bacillota</taxon>
        <taxon>Clostridia</taxon>
        <taxon>Peptostreptococcales</taxon>
        <taxon>Thermotaleaceae</taxon>
        <taxon>Anaerosolibacter</taxon>
    </lineage>
</organism>
<dbReference type="Gene3D" id="1.10.260.40">
    <property type="entry name" value="lambda repressor-like DNA-binding domains"/>
    <property type="match status" value="1"/>
</dbReference>
<dbReference type="PROSITE" id="PS50943">
    <property type="entry name" value="HTH_CROC1"/>
    <property type="match status" value="1"/>
</dbReference>
<keyword evidence="4" id="KW-1185">Reference proteome</keyword>
<dbReference type="EMBL" id="JACHEN010000056">
    <property type="protein sequence ID" value="MBB6218926.1"/>
    <property type="molecule type" value="Genomic_DNA"/>
</dbReference>
<reference evidence="3 4" key="1">
    <citation type="submission" date="2020-08" db="EMBL/GenBank/DDBJ databases">
        <title>Genomic Encyclopedia of Type Strains, Phase IV (KMG-IV): sequencing the most valuable type-strain genomes for metagenomic binning, comparative biology and taxonomic classification.</title>
        <authorList>
            <person name="Goeker M."/>
        </authorList>
    </citation>
    <scope>NUCLEOTIDE SEQUENCE [LARGE SCALE GENOMIC DNA]</scope>
    <source>
        <strain evidence="3 4">DSM 103526</strain>
    </source>
</reference>
<proteinExistence type="predicted"/>
<dbReference type="InterPro" id="IPR010982">
    <property type="entry name" value="Lambda_DNA-bd_dom_sf"/>
</dbReference>
<dbReference type="InterPro" id="IPR015927">
    <property type="entry name" value="Peptidase_S24_S26A/B/C"/>
</dbReference>
<keyword evidence="1" id="KW-0238">DNA-binding</keyword>
<dbReference type="Proteomes" id="UP000579281">
    <property type="component" value="Unassembled WGS sequence"/>
</dbReference>
<name>A0A841KYR4_9FIRM</name>
<dbReference type="PANTHER" id="PTHR46558:SF3">
    <property type="entry name" value="TRANSCRIPTIONAL REGULATOR"/>
    <property type="match status" value="1"/>
</dbReference>
<evidence type="ECO:0000313" key="4">
    <source>
        <dbReference type="Proteomes" id="UP000579281"/>
    </source>
</evidence>
<feature type="domain" description="HTH cro/C1-type" evidence="2">
    <location>
        <begin position="8"/>
        <end position="63"/>
    </location>
</feature>